<dbReference type="AlphaFoldDB" id="A0A917RF82"/>
<reference evidence="1" key="2">
    <citation type="submission" date="2020-09" db="EMBL/GenBank/DDBJ databases">
        <authorList>
            <person name="Sun Q."/>
            <person name="Ohkuma M."/>
        </authorList>
    </citation>
    <scope>NUCLEOTIDE SEQUENCE</scope>
    <source>
        <strain evidence="1">JCM 3035</strain>
    </source>
</reference>
<keyword evidence="2" id="KW-1185">Reference proteome</keyword>
<evidence type="ECO:0000313" key="2">
    <source>
        <dbReference type="Proteomes" id="UP000637788"/>
    </source>
</evidence>
<protein>
    <submittedName>
        <fullName evidence="1">Uncharacterized protein</fullName>
    </submittedName>
</protein>
<dbReference type="Proteomes" id="UP000637788">
    <property type="component" value="Unassembled WGS sequence"/>
</dbReference>
<proteinExistence type="predicted"/>
<accession>A0A917RF82</accession>
<evidence type="ECO:0000313" key="1">
    <source>
        <dbReference type="EMBL" id="GGL03439.1"/>
    </source>
</evidence>
<organism evidence="1 2">
    <name type="scientific">Streptomyces flaveus</name>
    <dbReference type="NCBI Taxonomy" id="66370"/>
    <lineage>
        <taxon>Bacteria</taxon>
        <taxon>Bacillati</taxon>
        <taxon>Actinomycetota</taxon>
        <taxon>Actinomycetes</taxon>
        <taxon>Kitasatosporales</taxon>
        <taxon>Streptomycetaceae</taxon>
        <taxon>Streptomyces</taxon>
        <taxon>Streptomyces aurantiacus group</taxon>
    </lineage>
</organism>
<dbReference type="EMBL" id="BMPQ01000029">
    <property type="protein sequence ID" value="GGL03439.1"/>
    <property type="molecule type" value="Genomic_DNA"/>
</dbReference>
<comment type="caution">
    <text evidence="1">The sequence shown here is derived from an EMBL/GenBank/DDBJ whole genome shotgun (WGS) entry which is preliminary data.</text>
</comment>
<reference evidence="1" key="1">
    <citation type="journal article" date="2014" name="Int. J. Syst. Evol. Microbiol.">
        <title>Complete genome sequence of Corynebacterium casei LMG S-19264T (=DSM 44701T), isolated from a smear-ripened cheese.</title>
        <authorList>
            <consortium name="US DOE Joint Genome Institute (JGI-PGF)"/>
            <person name="Walter F."/>
            <person name="Albersmeier A."/>
            <person name="Kalinowski J."/>
            <person name="Ruckert C."/>
        </authorList>
    </citation>
    <scope>NUCLEOTIDE SEQUENCE</scope>
    <source>
        <strain evidence="1">JCM 3035</strain>
    </source>
</reference>
<name>A0A917RF82_9ACTN</name>
<gene>
    <name evidence="1" type="ORF">GCM10010094_75430</name>
</gene>
<sequence length="171" mass="18497">MASQHADMPAEFEAFPLPVADVTVSRRVTGSSAYVTVAITLALAPFVQAVAAAMGSKLADTIDTSAREAVGRLLQRVRQQAELPPPDPLFHTQFSVALTDEESGVRVLLADDLPAEAVAQLLRMGRTGTREIRGSVVWLPEGARDGRWYVESEGKLTWAWDPVDLGWTSVP</sequence>